<sequence>MTYLERKEKEKHLLYLIQHHRLKSLNKVAIDYGCSERTVKRMLFNLRVQGYKIIYCKNSHKYLFEEISEGQNLSP</sequence>
<dbReference type="EMBL" id="CP071869">
    <property type="protein sequence ID" value="QTE22227.1"/>
    <property type="molecule type" value="Genomic_DNA"/>
</dbReference>
<accession>A0A975CQV2</accession>
<evidence type="ECO:0000313" key="2">
    <source>
        <dbReference type="Proteomes" id="UP000663920"/>
    </source>
</evidence>
<dbReference type="RefSeq" id="WP_208077947.1">
    <property type="nucleotide sequence ID" value="NZ_CP071869.1"/>
</dbReference>
<dbReference type="AlphaFoldDB" id="A0A975CQV2"/>
<dbReference type="KEGG" id="pcea:J3359_15680"/>
<proteinExistence type="predicted"/>
<dbReference type="Proteomes" id="UP000663920">
    <property type="component" value="Chromosome"/>
</dbReference>
<name>A0A975CQV2_9FLAO</name>
<gene>
    <name evidence="1" type="ORF">J3359_15680</name>
</gene>
<evidence type="ECO:0000313" key="1">
    <source>
        <dbReference type="EMBL" id="QTE22227.1"/>
    </source>
</evidence>
<protein>
    <recommendedName>
        <fullName evidence="3">HTH domain-containing protein</fullName>
    </recommendedName>
</protein>
<keyword evidence="2" id="KW-1185">Reference proteome</keyword>
<evidence type="ECO:0008006" key="3">
    <source>
        <dbReference type="Google" id="ProtNLM"/>
    </source>
</evidence>
<organism evidence="1 2">
    <name type="scientific">Polaribacter cellanae</name>
    <dbReference type="NCBI Taxonomy" id="2818493"/>
    <lineage>
        <taxon>Bacteria</taxon>
        <taxon>Pseudomonadati</taxon>
        <taxon>Bacteroidota</taxon>
        <taxon>Flavobacteriia</taxon>
        <taxon>Flavobacteriales</taxon>
        <taxon>Flavobacteriaceae</taxon>
    </lineage>
</organism>
<reference evidence="1 2" key="1">
    <citation type="submission" date="2021-03" db="EMBL/GenBank/DDBJ databases">
        <title>Complete genome of Polaribacter_sp.SM13.</title>
        <authorList>
            <person name="Jeong S.W."/>
            <person name="Bae J.W."/>
        </authorList>
    </citation>
    <scope>NUCLEOTIDE SEQUENCE [LARGE SCALE GENOMIC DNA]</scope>
    <source>
        <strain evidence="1 2">SM13</strain>
    </source>
</reference>